<evidence type="ECO:0008006" key="8">
    <source>
        <dbReference type="Google" id="ProtNLM"/>
    </source>
</evidence>
<accession>A0A8T8SM85</accession>
<evidence type="ECO:0000313" key="4">
    <source>
        <dbReference type="EMBL" id="CAD6951225.1"/>
    </source>
</evidence>
<evidence type="ECO:0000313" key="7">
    <source>
        <dbReference type="Proteomes" id="UP000836402"/>
    </source>
</evidence>
<reference evidence="5" key="1">
    <citation type="submission" date="2016-04" db="EMBL/GenBank/DDBJ databases">
        <authorList>
            <person name="Nguyen H.D."/>
            <person name="Kesanakurti P."/>
            <person name="Cullis J."/>
            <person name="Levesque C.A."/>
            <person name="Hambleton S."/>
        </authorList>
    </citation>
    <scope>NUCLEOTIDE SEQUENCE</scope>
    <source>
        <strain evidence="5">DAOMC 238032</strain>
    </source>
</reference>
<feature type="region of interest" description="Disordered" evidence="1">
    <location>
        <begin position="48"/>
        <end position="73"/>
    </location>
</feature>
<dbReference type="AlphaFoldDB" id="A0A8T8SM85"/>
<evidence type="ECO:0000256" key="1">
    <source>
        <dbReference type="SAM" id="MobiDB-lite"/>
    </source>
</evidence>
<sequence>MKASLFVLVLMNLSTLSFAIAAPVPKAEGPGAEYRRKDDHRPQRFALSVTNDEPHPHMIITGPTTSSSAARSLSPIKRHSTSWAVKTVLRAGAFLVSAGLLIKHFVHKHNDKHRKQEIDRTGQAPAQQ</sequence>
<organism evidence="5 6">
    <name type="scientific">Tilletia caries</name>
    <name type="common">wheat bunt fungus</name>
    <dbReference type="NCBI Taxonomy" id="13290"/>
    <lineage>
        <taxon>Eukaryota</taxon>
        <taxon>Fungi</taxon>
        <taxon>Dikarya</taxon>
        <taxon>Basidiomycota</taxon>
        <taxon>Ustilaginomycotina</taxon>
        <taxon>Exobasidiomycetes</taxon>
        <taxon>Tilletiales</taxon>
        <taxon>Tilletiaceae</taxon>
        <taxon>Tilletia</taxon>
    </lineage>
</organism>
<proteinExistence type="predicted"/>
<dbReference type="EMBL" id="CAJHJG010005591">
    <property type="protein sequence ID" value="CAD6951225.1"/>
    <property type="molecule type" value="Genomic_DNA"/>
</dbReference>
<keyword evidence="2" id="KW-1133">Transmembrane helix</keyword>
<evidence type="ECO:0000256" key="3">
    <source>
        <dbReference type="SAM" id="SignalP"/>
    </source>
</evidence>
<dbReference type="Proteomes" id="UP000836402">
    <property type="component" value="Unassembled WGS sequence"/>
</dbReference>
<evidence type="ECO:0000313" key="5">
    <source>
        <dbReference type="EMBL" id="KAE8243660.1"/>
    </source>
</evidence>
<feature type="compositionally biased region" description="Polar residues" evidence="1">
    <location>
        <begin position="62"/>
        <end position="71"/>
    </location>
</feature>
<keyword evidence="2" id="KW-0812">Transmembrane</keyword>
<dbReference type="EMBL" id="LWDD02001941">
    <property type="protein sequence ID" value="KAE8243660.1"/>
    <property type="molecule type" value="Genomic_DNA"/>
</dbReference>
<evidence type="ECO:0000313" key="6">
    <source>
        <dbReference type="Proteomes" id="UP000077671"/>
    </source>
</evidence>
<comment type="caution">
    <text evidence="5">The sequence shown here is derived from an EMBL/GenBank/DDBJ whole genome shotgun (WGS) entry which is preliminary data.</text>
</comment>
<keyword evidence="7" id="KW-1185">Reference proteome</keyword>
<feature type="chain" id="PRO_5035712911" description="Transmembrane protein" evidence="3">
    <location>
        <begin position="22"/>
        <end position="128"/>
    </location>
</feature>
<reference evidence="5" key="2">
    <citation type="journal article" date="2019" name="IMA Fungus">
        <title>Genome sequencing and comparison of five Tilletia species to identify candidate genes for the detection of regulated species infecting wheat.</title>
        <authorList>
            <person name="Nguyen H.D.T."/>
            <person name="Sultana T."/>
            <person name="Kesanakurti P."/>
            <person name="Hambleton S."/>
        </authorList>
    </citation>
    <scope>NUCLEOTIDE SEQUENCE</scope>
    <source>
        <strain evidence="5">DAOMC 238032</strain>
    </source>
</reference>
<reference evidence="4" key="3">
    <citation type="submission" date="2020-10" db="EMBL/GenBank/DDBJ databases">
        <authorList>
            <person name="Sedaghatjoo S."/>
        </authorList>
    </citation>
    <scope>NUCLEOTIDE SEQUENCE</scope>
    <source>
        <strain evidence="4">AZH3</strain>
    </source>
</reference>
<keyword evidence="3" id="KW-0732">Signal</keyword>
<keyword evidence="2" id="KW-0472">Membrane</keyword>
<feature type="transmembrane region" description="Helical" evidence="2">
    <location>
        <begin position="88"/>
        <end position="106"/>
    </location>
</feature>
<evidence type="ECO:0000256" key="2">
    <source>
        <dbReference type="SAM" id="Phobius"/>
    </source>
</evidence>
<protein>
    <recommendedName>
        <fullName evidence="8">Transmembrane protein</fullName>
    </recommendedName>
</protein>
<dbReference type="Proteomes" id="UP000077671">
    <property type="component" value="Unassembled WGS sequence"/>
</dbReference>
<gene>
    <name evidence="5" type="ORF">A4X03_0g7695</name>
    <name evidence="4" type="ORF">JKIAZH3_G1640</name>
</gene>
<name>A0A8T8SM85_9BASI</name>
<feature type="signal peptide" evidence="3">
    <location>
        <begin position="1"/>
        <end position="21"/>
    </location>
</feature>